<dbReference type="SUPFAM" id="SSF53335">
    <property type="entry name" value="S-adenosyl-L-methionine-dependent methyltransferases"/>
    <property type="match status" value="1"/>
</dbReference>
<evidence type="ECO:0000313" key="4">
    <source>
        <dbReference type="Proteomes" id="UP001208689"/>
    </source>
</evidence>
<protein>
    <recommendedName>
        <fullName evidence="5">Class I SAM-dependent methyltransferase</fullName>
    </recommendedName>
</protein>
<evidence type="ECO:0000313" key="3">
    <source>
        <dbReference type="EMBL" id="UYP46060.1"/>
    </source>
</evidence>
<dbReference type="InterPro" id="IPR016874">
    <property type="entry name" value="TcmP-like"/>
</dbReference>
<dbReference type="Proteomes" id="UP001208689">
    <property type="component" value="Chromosome"/>
</dbReference>
<sequence length="282" mass="33008">MVKTTIENNSVQATMVMPLWGRAKYSRKYPNLLLDPLVHDIFDRLMQDFNFDLSKAEKYYGDREEYFGLIFLARARNFDDALQKYLQKYPKATVINLGAGLDTGFSRNDNGQLLWYDIDLPNIIELRRKYIPETARSICISKSILDFSWMTEIKYNSQNGIFFIAGGLLMYFKEEVVQRLLISLSEKYPGGELIFDGTSKLGLKVGNKRSIKADKSEMIWYFYLKKPNKQINQWSPKIKVIDYFPYWARTKRNPIWAKSTIKLIKISTFLKLGLIAHIKFLK</sequence>
<keyword evidence="1" id="KW-0489">Methyltransferase</keyword>
<keyword evidence="2" id="KW-0808">Transferase</keyword>
<accession>A0ABY6HRC7</accession>
<dbReference type="InterPro" id="IPR029063">
    <property type="entry name" value="SAM-dependent_MTases_sf"/>
</dbReference>
<proteinExistence type="predicted"/>
<gene>
    <name evidence="3" type="ORF">NEF87_002345</name>
</gene>
<organism evidence="3 4">
    <name type="scientific">Candidatus Lokiarchaeum ossiferum</name>
    <dbReference type="NCBI Taxonomy" id="2951803"/>
    <lineage>
        <taxon>Archaea</taxon>
        <taxon>Promethearchaeati</taxon>
        <taxon>Promethearchaeota</taxon>
        <taxon>Promethearchaeia</taxon>
        <taxon>Promethearchaeales</taxon>
        <taxon>Promethearchaeaceae</taxon>
        <taxon>Candidatus Lokiarchaeum</taxon>
    </lineage>
</organism>
<evidence type="ECO:0000256" key="1">
    <source>
        <dbReference type="ARBA" id="ARBA00022603"/>
    </source>
</evidence>
<evidence type="ECO:0008006" key="5">
    <source>
        <dbReference type="Google" id="ProtNLM"/>
    </source>
</evidence>
<dbReference type="InterPro" id="IPR007213">
    <property type="entry name" value="Ppm1/Ppm2/Tcmp"/>
</dbReference>
<dbReference type="PIRSF" id="PIRSF028177">
    <property type="entry name" value="Polyketide_synth_Omtfrase_TcmP"/>
    <property type="match status" value="1"/>
</dbReference>
<dbReference type="EMBL" id="CP104013">
    <property type="protein sequence ID" value="UYP46060.1"/>
    <property type="molecule type" value="Genomic_DNA"/>
</dbReference>
<name>A0ABY6HRC7_9ARCH</name>
<evidence type="ECO:0000256" key="2">
    <source>
        <dbReference type="ARBA" id="ARBA00022679"/>
    </source>
</evidence>
<dbReference type="PANTHER" id="PTHR43619:SF2">
    <property type="entry name" value="S-ADENOSYL-L-METHIONINE-DEPENDENT METHYLTRANSFERASES SUPERFAMILY PROTEIN"/>
    <property type="match status" value="1"/>
</dbReference>
<dbReference type="Pfam" id="PF04072">
    <property type="entry name" value="LCM"/>
    <property type="match status" value="1"/>
</dbReference>
<reference evidence="3" key="1">
    <citation type="submission" date="2022-09" db="EMBL/GenBank/DDBJ databases">
        <title>Actin cytoskeleton and complex cell architecture in an #Asgard archaeon.</title>
        <authorList>
            <person name="Ponce Toledo R.I."/>
            <person name="Schleper C."/>
            <person name="Rodrigues Oliveira T."/>
            <person name="Wollweber F."/>
            <person name="Xu J."/>
            <person name="Rittmann S."/>
            <person name="Klingl A."/>
            <person name="Pilhofer M."/>
        </authorList>
    </citation>
    <scope>NUCLEOTIDE SEQUENCE</scope>
    <source>
        <strain evidence="3">B-35</strain>
    </source>
</reference>
<keyword evidence="4" id="KW-1185">Reference proteome</keyword>
<dbReference type="PANTHER" id="PTHR43619">
    <property type="entry name" value="S-ADENOSYL-L-METHIONINE-DEPENDENT METHYLTRANSFERASE YKTD-RELATED"/>
    <property type="match status" value="1"/>
</dbReference>
<dbReference type="Gene3D" id="3.40.50.150">
    <property type="entry name" value="Vaccinia Virus protein VP39"/>
    <property type="match status" value="1"/>
</dbReference>